<evidence type="ECO:0000313" key="1">
    <source>
        <dbReference type="EMBL" id="GFY70739.1"/>
    </source>
</evidence>
<accession>A0A8X6YJI5</accession>
<proteinExistence type="predicted"/>
<reference evidence="1" key="1">
    <citation type="submission" date="2020-08" db="EMBL/GenBank/DDBJ databases">
        <title>Multicomponent nature underlies the extraordinary mechanical properties of spider dragline silk.</title>
        <authorList>
            <person name="Kono N."/>
            <person name="Nakamura H."/>
            <person name="Mori M."/>
            <person name="Yoshida Y."/>
            <person name="Ohtoshi R."/>
            <person name="Malay A.D."/>
            <person name="Moran D.A.P."/>
            <person name="Tomita M."/>
            <person name="Numata K."/>
            <person name="Arakawa K."/>
        </authorList>
    </citation>
    <scope>NUCLEOTIDE SEQUENCE</scope>
</reference>
<gene>
    <name evidence="1" type="ORF">TNIN_27681</name>
</gene>
<protein>
    <submittedName>
        <fullName evidence="1">Uncharacterized protein</fullName>
    </submittedName>
</protein>
<sequence length="94" mass="10074">MLSAVTLTDTISASEFSGGWCAPQPDHGECVGVREKAKPKLGVHVPADVVCLVLCAGKNKRFPPAYSTLSLRWKPFAWGRKPSASSGQVSFRLS</sequence>
<dbReference type="Proteomes" id="UP000886998">
    <property type="component" value="Unassembled WGS sequence"/>
</dbReference>
<keyword evidence="2" id="KW-1185">Reference proteome</keyword>
<dbReference type="AlphaFoldDB" id="A0A8X6YJI5"/>
<dbReference type="EMBL" id="BMAV01018396">
    <property type="protein sequence ID" value="GFY70739.1"/>
    <property type="molecule type" value="Genomic_DNA"/>
</dbReference>
<organism evidence="1 2">
    <name type="scientific">Trichonephila inaurata madagascariensis</name>
    <dbReference type="NCBI Taxonomy" id="2747483"/>
    <lineage>
        <taxon>Eukaryota</taxon>
        <taxon>Metazoa</taxon>
        <taxon>Ecdysozoa</taxon>
        <taxon>Arthropoda</taxon>
        <taxon>Chelicerata</taxon>
        <taxon>Arachnida</taxon>
        <taxon>Araneae</taxon>
        <taxon>Araneomorphae</taxon>
        <taxon>Entelegynae</taxon>
        <taxon>Araneoidea</taxon>
        <taxon>Nephilidae</taxon>
        <taxon>Trichonephila</taxon>
        <taxon>Trichonephila inaurata</taxon>
    </lineage>
</organism>
<evidence type="ECO:0000313" key="2">
    <source>
        <dbReference type="Proteomes" id="UP000886998"/>
    </source>
</evidence>
<comment type="caution">
    <text evidence="1">The sequence shown here is derived from an EMBL/GenBank/DDBJ whole genome shotgun (WGS) entry which is preliminary data.</text>
</comment>
<name>A0A8X6YJI5_9ARAC</name>